<name>A0A0B1S2V0_OESDE</name>
<keyword evidence="3" id="KW-1185">Reference proteome</keyword>
<dbReference type="GO" id="GO:0071479">
    <property type="term" value="P:cellular response to ionizing radiation"/>
    <property type="evidence" value="ECO:0007669"/>
    <property type="project" value="TreeGrafter"/>
</dbReference>
<dbReference type="Gene3D" id="3.70.10.10">
    <property type="match status" value="1"/>
</dbReference>
<feature type="non-terminal residue" evidence="2">
    <location>
        <position position="1"/>
    </location>
</feature>
<feature type="region of interest" description="Disordered" evidence="1">
    <location>
        <begin position="221"/>
        <end position="297"/>
    </location>
</feature>
<proteinExistence type="predicted"/>
<accession>A0A0B1S2V0</accession>
<evidence type="ECO:0000313" key="3">
    <source>
        <dbReference type="Proteomes" id="UP000053660"/>
    </source>
</evidence>
<dbReference type="PANTHER" id="PTHR15237:SF0">
    <property type="entry name" value="CELL CYCLE CHECKPOINT CONTROL PROTEIN"/>
    <property type="match status" value="1"/>
</dbReference>
<feature type="compositionally biased region" description="Polar residues" evidence="1">
    <location>
        <begin position="278"/>
        <end position="297"/>
    </location>
</feature>
<organism evidence="2 3">
    <name type="scientific">Oesophagostomum dentatum</name>
    <name type="common">Nodular worm</name>
    <dbReference type="NCBI Taxonomy" id="61180"/>
    <lineage>
        <taxon>Eukaryota</taxon>
        <taxon>Metazoa</taxon>
        <taxon>Ecdysozoa</taxon>
        <taxon>Nematoda</taxon>
        <taxon>Chromadorea</taxon>
        <taxon>Rhabditida</taxon>
        <taxon>Rhabditina</taxon>
        <taxon>Rhabditomorpha</taxon>
        <taxon>Strongyloidea</taxon>
        <taxon>Strongylidae</taxon>
        <taxon>Oesophagostomum</taxon>
    </lineage>
</organism>
<dbReference type="OrthoDB" id="60092at2759"/>
<reference evidence="2 3" key="1">
    <citation type="submission" date="2014-03" db="EMBL/GenBank/DDBJ databases">
        <title>Draft genome of the hookworm Oesophagostomum dentatum.</title>
        <authorList>
            <person name="Mitreva M."/>
        </authorList>
    </citation>
    <scope>NUCLEOTIDE SEQUENCE [LARGE SCALE GENOMIC DNA]</scope>
    <source>
        <strain evidence="2 3">OD-Hann</strain>
    </source>
</reference>
<evidence type="ECO:0000313" key="2">
    <source>
        <dbReference type="EMBL" id="KHJ79643.1"/>
    </source>
</evidence>
<feature type="compositionally biased region" description="Polar residues" evidence="1">
    <location>
        <begin position="224"/>
        <end position="234"/>
    </location>
</feature>
<dbReference type="GO" id="GO:0030896">
    <property type="term" value="C:checkpoint clamp complex"/>
    <property type="evidence" value="ECO:0007669"/>
    <property type="project" value="InterPro"/>
</dbReference>
<dbReference type="AlphaFoldDB" id="A0A0B1S2V0"/>
<gene>
    <name evidence="2" type="ORF">OESDEN_20705</name>
</gene>
<dbReference type="GO" id="GO:0000076">
    <property type="term" value="P:DNA replication checkpoint signaling"/>
    <property type="evidence" value="ECO:0007669"/>
    <property type="project" value="TreeGrafter"/>
</dbReference>
<dbReference type="Pfam" id="PF04139">
    <property type="entry name" value="Rad9"/>
    <property type="match status" value="1"/>
</dbReference>
<dbReference type="InterPro" id="IPR007268">
    <property type="entry name" value="Rad9/Ddc1"/>
</dbReference>
<dbReference type="PANTHER" id="PTHR15237">
    <property type="entry name" value="DNA REPAIR PROTEIN RAD9"/>
    <property type="match status" value="1"/>
</dbReference>
<evidence type="ECO:0000256" key="1">
    <source>
        <dbReference type="SAM" id="MobiDB-lite"/>
    </source>
</evidence>
<dbReference type="Proteomes" id="UP000053660">
    <property type="component" value="Unassembled WGS sequence"/>
</dbReference>
<dbReference type="GO" id="GO:0006281">
    <property type="term" value="P:DNA repair"/>
    <property type="evidence" value="ECO:0007669"/>
    <property type="project" value="TreeGrafter"/>
</dbReference>
<protein>
    <submittedName>
        <fullName evidence="2">Rad9</fullName>
    </submittedName>
</protein>
<sequence length="297" mass="32864">TALTIFKSAHFVEKNLVSCKLTVDCLGEDLHIDFEHTYDISRSFDVNVMEIHKAFATNVNRNDLLNAVTVSALDIASFLNEMHTGREELIMRAQEDKVVFKNYVPCEDDTSEGFGCRTEITVQKSCFKHYAVQKASEVSFSLKEFKSIITFARQHSCDVSLFFDRPGSPLIVAVESDAGYSAEFIIATLDGDDQSDEDADATQEPVDSAALRAQYSKGIVSGTPGRTSLRSQTKYPRLNVPAPPGSNQLSDEETETVEQNEASQRNTDEEEDPEMGPTQPSRNPLLSDSLMETVSIA</sequence>
<dbReference type="EMBL" id="KN603963">
    <property type="protein sequence ID" value="KHJ79643.1"/>
    <property type="molecule type" value="Genomic_DNA"/>
</dbReference>
<dbReference type="GO" id="GO:0031573">
    <property type="term" value="P:mitotic intra-S DNA damage checkpoint signaling"/>
    <property type="evidence" value="ECO:0007669"/>
    <property type="project" value="TreeGrafter"/>
</dbReference>